<evidence type="ECO:0000313" key="1">
    <source>
        <dbReference type="EMBL" id="MBB5068326.1"/>
    </source>
</evidence>
<proteinExistence type="predicted"/>
<protein>
    <recommendedName>
        <fullName evidence="3">IrrE N-terminal-like domain-containing protein</fullName>
    </recommendedName>
</protein>
<accession>A0A840N860</accession>
<dbReference type="RefSeq" id="WP_184478030.1">
    <property type="nucleotide sequence ID" value="NZ_JACHIV010000001.1"/>
</dbReference>
<dbReference type="AlphaFoldDB" id="A0A840N860"/>
<gene>
    <name evidence="1" type="ORF">BJ969_001414</name>
</gene>
<dbReference type="Proteomes" id="UP000580474">
    <property type="component" value="Unassembled WGS sequence"/>
</dbReference>
<sequence length="185" mass="21056">MRLLVWDDGKSSAWSGSRRLLRWRSGKRLDALGLPRRFTAQQLLERAREHLGRDIYFAAVELPPRAPSGLALLPEGCVIIVADARTTRWHRWHIWLHELMHLLWGHVGRPLSDPAPALRSLFGELPPEVLDRVLTRTGCSAQEEAAAEMMASVAMRRISSWESPQAQQVPDEAREILRRFQSTLG</sequence>
<name>A0A840N860_9PSEU</name>
<evidence type="ECO:0000313" key="2">
    <source>
        <dbReference type="Proteomes" id="UP000580474"/>
    </source>
</evidence>
<evidence type="ECO:0008006" key="3">
    <source>
        <dbReference type="Google" id="ProtNLM"/>
    </source>
</evidence>
<keyword evidence="2" id="KW-1185">Reference proteome</keyword>
<reference evidence="1 2" key="1">
    <citation type="submission" date="2020-08" db="EMBL/GenBank/DDBJ databases">
        <title>Sequencing the genomes of 1000 actinobacteria strains.</title>
        <authorList>
            <person name="Klenk H.-P."/>
        </authorList>
    </citation>
    <scope>NUCLEOTIDE SEQUENCE [LARGE SCALE GENOMIC DNA]</scope>
    <source>
        <strain evidence="1 2">DSM 45582</strain>
    </source>
</reference>
<organism evidence="1 2">
    <name type="scientific">Saccharopolyspora gloriosae</name>
    <dbReference type="NCBI Taxonomy" id="455344"/>
    <lineage>
        <taxon>Bacteria</taxon>
        <taxon>Bacillati</taxon>
        <taxon>Actinomycetota</taxon>
        <taxon>Actinomycetes</taxon>
        <taxon>Pseudonocardiales</taxon>
        <taxon>Pseudonocardiaceae</taxon>
        <taxon>Saccharopolyspora</taxon>
    </lineage>
</organism>
<comment type="caution">
    <text evidence="1">The sequence shown here is derived from an EMBL/GenBank/DDBJ whole genome shotgun (WGS) entry which is preliminary data.</text>
</comment>
<dbReference type="EMBL" id="JACHIV010000001">
    <property type="protein sequence ID" value="MBB5068326.1"/>
    <property type="molecule type" value="Genomic_DNA"/>
</dbReference>